<evidence type="ECO:0000256" key="1">
    <source>
        <dbReference type="ARBA" id="ARBA00022490"/>
    </source>
</evidence>
<accession>A0A077LC55</accession>
<keyword evidence="5" id="KW-0067">ATP-binding</keyword>
<dbReference type="PIRSF" id="PIRSF001555">
    <property type="entry name" value="Asp_ammon_ligase"/>
    <property type="match status" value="1"/>
</dbReference>
<evidence type="ECO:0000256" key="7">
    <source>
        <dbReference type="NCBIfam" id="TIGR00669"/>
    </source>
</evidence>
<evidence type="ECO:0000256" key="4">
    <source>
        <dbReference type="ARBA" id="ARBA00022741"/>
    </source>
</evidence>
<dbReference type="AlphaFoldDB" id="A0A077LC55"/>
<dbReference type="InterPro" id="IPR045864">
    <property type="entry name" value="aa-tRNA-synth_II/BPL/LPL"/>
</dbReference>
<dbReference type="InterPro" id="IPR004618">
    <property type="entry name" value="AsnA"/>
</dbReference>
<dbReference type="GO" id="GO:0005524">
    <property type="term" value="F:ATP binding"/>
    <property type="evidence" value="ECO:0007669"/>
    <property type="project" value="UniProtKB-KW"/>
</dbReference>
<dbReference type="Gene3D" id="3.30.930.10">
    <property type="entry name" value="Bira Bifunctional Protein, Domain 2"/>
    <property type="match status" value="1"/>
</dbReference>
<dbReference type="InterPro" id="IPR006195">
    <property type="entry name" value="aa-tRNA-synth_II"/>
</dbReference>
<dbReference type="PANTHER" id="PTHR30073:SF5">
    <property type="entry name" value="ASPARTATE--AMMONIA LIGASE"/>
    <property type="match status" value="1"/>
</dbReference>
<dbReference type="KEGG" id="mcan:MCAN360_0601"/>
<dbReference type="GO" id="GO:0005829">
    <property type="term" value="C:cytosol"/>
    <property type="evidence" value="ECO:0007669"/>
    <property type="project" value="TreeGrafter"/>
</dbReference>
<dbReference type="GO" id="GO:0004071">
    <property type="term" value="F:aspartate-ammonia ligase activity"/>
    <property type="evidence" value="ECO:0007669"/>
    <property type="project" value="UniProtKB-UniRule"/>
</dbReference>
<dbReference type="SUPFAM" id="SSF55681">
    <property type="entry name" value="Class II aaRS and biotin synthetases"/>
    <property type="match status" value="1"/>
</dbReference>
<dbReference type="Pfam" id="PF03590">
    <property type="entry name" value="AsnA"/>
    <property type="match status" value="1"/>
</dbReference>
<dbReference type="NCBIfam" id="TIGR00669">
    <property type="entry name" value="asnA"/>
    <property type="match status" value="1"/>
</dbReference>
<dbReference type="PROSITE" id="PS50862">
    <property type="entry name" value="AA_TRNA_LIGASE_II"/>
    <property type="match status" value="1"/>
</dbReference>
<dbReference type="OrthoDB" id="9766088at2"/>
<evidence type="ECO:0000313" key="9">
    <source>
        <dbReference type="EMBL" id="BAP39689.1"/>
    </source>
</evidence>
<proteinExistence type="predicted"/>
<keyword evidence="6" id="KW-0061">Asparagine biosynthesis</keyword>
<evidence type="ECO:0000259" key="8">
    <source>
        <dbReference type="PROSITE" id="PS50862"/>
    </source>
</evidence>
<dbReference type="Proteomes" id="UP000031641">
    <property type="component" value="Chromosome"/>
</dbReference>
<gene>
    <name evidence="9" type="primary">asnA</name>
    <name evidence="9" type="ORF">MCAN360_0601</name>
</gene>
<keyword evidence="1" id="KW-0963">Cytoplasm</keyword>
<keyword evidence="4" id="KW-0547">Nucleotide-binding</keyword>
<dbReference type="EC" id="6.3.1.1" evidence="7"/>
<name>A0A077LC55_9BACT</name>
<dbReference type="STRING" id="29554.MCAN360_0601"/>
<protein>
    <recommendedName>
        <fullName evidence="7">Aspartate--ammonia ligase</fullName>
        <ecNumber evidence="7">6.3.1.1</ecNumber>
    </recommendedName>
</protein>
<reference evidence="10" key="1">
    <citation type="journal article" date="2014" name="Genome Announc.">
        <title>Complete Genome Sequence of Mycoplasma canadense Strain HAZ 360_1 from Bovine Mastitic Milk in Japan.</title>
        <authorList>
            <person name="Hata E."/>
        </authorList>
    </citation>
    <scope>NUCLEOTIDE SEQUENCE [LARGE SCALE GENOMIC DNA]</scope>
    <source>
        <strain evidence="10">HAZ360_1</strain>
    </source>
</reference>
<feature type="domain" description="Aminoacyl-transfer RNA synthetases class-II family profile" evidence="8">
    <location>
        <begin position="16"/>
        <end position="326"/>
    </location>
</feature>
<evidence type="ECO:0000256" key="2">
    <source>
        <dbReference type="ARBA" id="ARBA00022598"/>
    </source>
</evidence>
<dbReference type="GO" id="GO:0006529">
    <property type="term" value="P:asparagine biosynthetic process"/>
    <property type="evidence" value="ECO:0007669"/>
    <property type="project" value="UniProtKB-UniRule"/>
</dbReference>
<dbReference type="PANTHER" id="PTHR30073">
    <property type="entry name" value="ASPARTATE--AMMONIA LIGASE"/>
    <property type="match status" value="1"/>
</dbReference>
<evidence type="ECO:0000256" key="5">
    <source>
        <dbReference type="ARBA" id="ARBA00022840"/>
    </source>
</evidence>
<evidence type="ECO:0000256" key="3">
    <source>
        <dbReference type="ARBA" id="ARBA00022605"/>
    </source>
</evidence>
<sequence length="326" mass="37865">MIKSKLNLKETQFAIEKLKDVFSSKLRKNLGLTRVSAPLFLKKKTGLNDGLNGEQAVTFKPKNIVENVEIVHSLAKWKRDALNRYNFFLYEGIYTDMNAIRQEEDIDLTHSFYVDQWDWEMVIDKNDRNIPFLKKIVKKIYKTLRTTEKEINKIYTNLNTKLPENITFISSKELYKLYPLLTPAEREYEIVKKNKAVFIYQIGNKLPDGIPHSKRAKDYDDWKLNGDLVVYDQVNDIALELSSMGIRVDSTALIKQYKLDKQKISEISPYHKSVLENKLPLTIGGGIGQSRIAMFLLEKEHIGEVQVSVWDEKTINFANENDIILL</sequence>
<evidence type="ECO:0000256" key="6">
    <source>
        <dbReference type="ARBA" id="ARBA00022888"/>
    </source>
</evidence>
<keyword evidence="10" id="KW-1185">Reference proteome</keyword>
<organism evidence="9 10">
    <name type="scientific">Metamycoplasma canadense</name>
    <dbReference type="NCBI Taxonomy" id="29554"/>
    <lineage>
        <taxon>Bacteria</taxon>
        <taxon>Bacillati</taxon>
        <taxon>Mycoplasmatota</taxon>
        <taxon>Mycoplasmoidales</taxon>
        <taxon>Metamycoplasmataceae</taxon>
        <taxon>Metamycoplasma</taxon>
    </lineage>
</organism>
<keyword evidence="3" id="KW-0028">Amino-acid biosynthesis</keyword>
<dbReference type="EMBL" id="AP014631">
    <property type="protein sequence ID" value="BAP39689.1"/>
    <property type="molecule type" value="Genomic_DNA"/>
</dbReference>
<dbReference type="HOGENOM" id="CLU_071543_0_0_14"/>
<dbReference type="RefSeq" id="WP_045434043.1">
    <property type="nucleotide sequence ID" value="NZ_AP014631.1"/>
</dbReference>
<evidence type="ECO:0000313" key="10">
    <source>
        <dbReference type="Proteomes" id="UP000031641"/>
    </source>
</evidence>
<keyword evidence="2 9" id="KW-0436">Ligase</keyword>